<evidence type="ECO:0008006" key="4">
    <source>
        <dbReference type="Google" id="ProtNLM"/>
    </source>
</evidence>
<reference evidence="2 3" key="1">
    <citation type="submission" date="2018-06" db="EMBL/GenBank/DDBJ databases">
        <title>Genomic Encyclopedia of Archaeal and Bacterial Type Strains, Phase II (KMG-II): from individual species to whole genera.</title>
        <authorList>
            <person name="Goeker M."/>
        </authorList>
    </citation>
    <scope>NUCLEOTIDE SEQUENCE [LARGE SCALE GENOMIC DNA]</scope>
    <source>
        <strain evidence="2 3">DSM 23857</strain>
    </source>
</reference>
<evidence type="ECO:0000313" key="3">
    <source>
        <dbReference type="Proteomes" id="UP000249547"/>
    </source>
</evidence>
<evidence type="ECO:0000313" key="2">
    <source>
        <dbReference type="EMBL" id="RAJ03996.1"/>
    </source>
</evidence>
<evidence type="ECO:0000256" key="1">
    <source>
        <dbReference type="SAM" id="SignalP"/>
    </source>
</evidence>
<dbReference type="AlphaFoldDB" id="A0A327QHA7"/>
<feature type="chain" id="PRO_5016246432" description="DUF3078 family protein" evidence="1">
    <location>
        <begin position="21"/>
        <end position="313"/>
    </location>
</feature>
<organism evidence="2 3">
    <name type="scientific">Chitinophaga skermanii</name>
    <dbReference type="NCBI Taxonomy" id="331697"/>
    <lineage>
        <taxon>Bacteria</taxon>
        <taxon>Pseudomonadati</taxon>
        <taxon>Bacteroidota</taxon>
        <taxon>Chitinophagia</taxon>
        <taxon>Chitinophagales</taxon>
        <taxon>Chitinophagaceae</taxon>
        <taxon>Chitinophaga</taxon>
    </lineage>
</organism>
<keyword evidence="3" id="KW-1185">Reference proteome</keyword>
<proteinExistence type="predicted"/>
<gene>
    <name evidence="2" type="ORF">LX64_02873</name>
</gene>
<dbReference type="RefSeq" id="WP_111598316.1">
    <property type="nucleotide sequence ID" value="NZ_QLLL01000005.1"/>
</dbReference>
<comment type="caution">
    <text evidence="2">The sequence shown here is derived from an EMBL/GenBank/DDBJ whole genome shotgun (WGS) entry which is preliminary data.</text>
</comment>
<protein>
    <recommendedName>
        <fullName evidence="4">DUF3078 family protein</fullName>
    </recommendedName>
</protein>
<accession>A0A327QHA7</accession>
<dbReference type="OrthoDB" id="1495718at2"/>
<dbReference type="InterPro" id="IPR021428">
    <property type="entry name" value="DUF3078"/>
</dbReference>
<sequence>MKKICLLLASFLFSVMLVHAQDQTFKKYREEVAGKLKTNDKDTTNRLWKKGGTFSLTVNQGSLTNWAAGGDKFSLSIASAFTGFYNYKEGRRRWDNTLDLAFGYVNTTSLGSRKSDDRIDFTSKYGYEIAKSLYVSGLVNLRTQFANGYLYTDTSKTFVSRFFSPAYVIASPGLDYIPNNELSIFVSPITARWVIVMDDSLSRVGSYGVDSGKHVQTEYGAYLTATWNKKITSNIVYKTRLDLFSNYKHNPKNIDLFWTNIITMKINKYLSANVSLDMIYDDDIKVFENKETGVLGPRLQVKQVIGVGLTAVF</sequence>
<dbReference type="Pfam" id="PF11276">
    <property type="entry name" value="DUF3078"/>
    <property type="match status" value="1"/>
</dbReference>
<dbReference type="Proteomes" id="UP000249547">
    <property type="component" value="Unassembled WGS sequence"/>
</dbReference>
<keyword evidence="1" id="KW-0732">Signal</keyword>
<name>A0A327QHA7_9BACT</name>
<feature type="signal peptide" evidence="1">
    <location>
        <begin position="1"/>
        <end position="20"/>
    </location>
</feature>
<dbReference type="EMBL" id="QLLL01000005">
    <property type="protein sequence ID" value="RAJ03996.1"/>
    <property type="molecule type" value="Genomic_DNA"/>
</dbReference>